<comment type="catalytic activity">
    <reaction evidence="18">
        <text>2'-deoxyribonucleotide-(2'-deoxyribose 5'-phosphate)-2'-deoxyribonucleotide-DNA = a 3'-end 2'-deoxyribonucleotide-(2,3-dehydro-2,3-deoxyribose 5'-phosphate)-DNA + a 5'-end 5'-phospho-2'-deoxyribonucleoside-DNA + H(+)</text>
        <dbReference type="Rhea" id="RHEA:66592"/>
        <dbReference type="Rhea" id="RHEA-COMP:13180"/>
        <dbReference type="Rhea" id="RHEA-COMP:16897"/>
        <dbReference type="Rhea" id="RHEA-COMP:17067"/>
        <dbReference type="ChEBI" id="CHEBI:15378"/>
        <dbReference type="ChEBI" id="CHEBI:136412"/>
        <dbReference type="ChEBI" id="CHEBI:157695"/>
        <dbReference type="ChEBI" id="CHEBI:167181"/>
        <dbReference type="EC" id="4.2.99.18"/>
    </reaction>
</comment>
<proteinExistence type="predicted"/>
<dbReference type="PRINTS" id="PR00870">
    <property type="entry name" value="DNAPOLXBETA"/>
</dbReference>
<dbReference type="SUPFAM" id="SSF158702">
    <property type="entry name" value="Sec63 N-terminal domain-like"/>
    <property type="match status" value="1"/>
</dbReference>
<dbReference type="Gene3D" id="1.10.150.20">
    <property type="entry name" value="5' to 3' exonuclease, C-terminal subdomain"/>
    <property type="match status" value="1"/>
</dbReference>
<comment type="subcellular location">
    <subcellularLocation>
        <location evidence="2">Cytoplasm</location>
    </subcellularLocation>
</comment>
<dbReference type="GO" id="GO:0042578">
    <property type="term" value="F:phosphoric ester hydrolase activity"/>
    <property type="evidence" value="ECO:0007669"/>
    <property type="project" value="TreeGrafter"/>
</dbReference>
<dbReference type="Gene3D" id="3.30.210.10">
    <property type="entry name" value="DNA polymerase, thumb domain"/>
    <property type="match status" value="1"/>
</dbReference>
<dbReference type="EC" id="4.2.99.18" evidence="4"/>
<keyword evidence="12" id="KW-0832">Ubl conjugation</keyword>
<evidence type="ECO:0000256" key="8">
    <source>
        <dbReference type="ARBA" id="ARBA00022679"/>
    </source>
</evidence>
<evidence type="ECO:0000256" key="3">
    <source>
        <dbReference type="ARBA" id="ARBA00012417"/>
    </source>
</evidence>
<keyword evidence="7" id="KW-0237">DNA synthesis</keyword>
<dbReference type="AlphaFoldDB" id="A0A7S8E5K2"/>
<dbReference type="PIRSF" id="PIRSF005047">
    <property type="entry name" value="UCP005047_YshC"/>
    <property type="match status" value="1"/>
</dbReference>
<evidence type="ECO:0000259" key="23">
    <source>
        <dbReference type="SMART" id="SM00481"/>
    </source>
</evidence>
<evidence type="ECO:0000256" key="12">
    <source>
        <dbReference type="ARBA" id="ARBA00022843"/>
    </source>
</evidence>
<dbReference type="PANTHER" id="PTHR36928:SF1">
    <property type="entry name" value="PHOSPHATASE YCDX-RELATED"/>
    <property type="match status" value="1"/>
</dbReference>
<dbReference type="Pfam" id="PF02811">
    <property type="entry name" value="PHP"/>
    <property type="match status" value="1"/>
</dbReference>
<dbReference type="GO" id="GO:0005829">
    <property type="term" value="C:cytosol"/>
    <property type="evidence" value="ECO:0007669"/>
    <property type="project" value="TreeGrafter"/>
</dbReference>
<protein>
    <recommendedName>
        <fullName evidence="5">DNA polymerase beta</fullName>
        <ecNumber evidence="3">2.7.7.7</ecNumber>
        <ecNumber evidence="4">4.2.99.18</ecNumber>
    </recommendedName>
    <alternativeName>
        <fullName evidence="16">5'-deoxyribose-phosphate lyase</fullName>
    </alternativeName>
    <alternativeName>
        <fullName evidence="17">AP lyase</fullName>
    </alternativeName>
</protein>
<evidence type="ECO:0000256" key="20">
    <source>
        <dbReference type="ARBA" id="ARBA00045548"/>
    </source>
</evidence>
<evidence type="ECO:0000256" key="15">
    <source>
        <dbReference type="ARBA" id="ARBA00023204"/>
    </source>
</evidence>
<evidence type="ECO:0000256" key="1">
    <source>
        <dbReference type="ARBA" id="ARBA00001946"/>
    </source>
</evidence>
<keyword evidence="9" id="KW-0548">Nucleotidyltransferase</keyword>
<evidence type="ECO:0000256" key="10">
    <source>
        <dbReference type="ARBA" id="ARBA00022705"/>
    </source>
</evidence>
<comment type="catalytic activity">
    <reaction evidence="21">
        <text>DNA(n) + a 2'-deoxyribonucleoside 5'-triphosphate = DNA(n+1) + diphosphate</text>
        <dbReference type="Rhea" id="RHEA:22508"/>
        <dbReference type="Rhea" id="RHEA-COMP:17339"/>
        <dbReference type="Rhea" id="RHEA-COMP:17340"/>
        <dbReference type="ChEBI" id="CHEBI:33019"/>
        <dbReference type="ChEBI" id="CHEBI:61560"/>
        <dbReference type="ChEBI" id="CHEBI:173112"/>
        <dbReference type="EC" id="2.7.7.7"/>
    </reaction>
</comment>
<evidence type="ECO:0000313" key="26">
    <source>
        <dbReference type="Proteomes" id="UP000594468"/>
    </source>
</evidence>
<dbReference type="InterPro" id="IPR010996">
    <property type="entry name" value="HHH_MUS81"/>
</dbReference>
<dbReference type="InterPro" id="IPR050243">
    <property type="entry name" value="PHP_phosphatase"/>
</dbReference>
<evidence type="ECO:0000256" key="16">
    <source>
        <dbReference type="ARBA" id="ARBA00035717"/>
    </source>
</evidence>
<dbReference type="InterPro" id="IPR002008">
    <property type="entry name" value="DNA_pol_X_beta-like"/>
</dbReference>
<name>A0A7S8E5K2_9CHLR</name>
<dbReference type="InterPro" id="IPR043519">
    <property type="entry name" value="NT_sf"/>
</dbReference>
<dbReference type="Pfam" id="PF14520">
    <property type="entry name" value="HHH_5"/>
    <property type="match status" value="1"/>
</dbReference>
<dbReference type="Pfam" id="PF14716">
    <property type="entry name" value="HHH_8"/>
    <property type="match status" value="1"/>
</dbReference>
<evidence type="ECO:0000259" key="24">
    <source>
        <dbReference type="SMART" id="SM00483"/>
    </source>
</evidence>
<dbReference type="KEGG" id="pmet:G4Y79_13710"/>
<evidence type="ECO:0000259" key="22">
    <source>
        <dbReference type="SMART" id="SM00278"/>
    </source>
</evidence>
<dbReference type="Gene3D" id="3.20.20.140">
    <property type="entry name" value="Metal-dependent hydrolases"/>
    <property type="match status" value="1"/>
</dbReference>
<evidence type="ECO:0000256" key="18">
    <source>
        <dbReference type="ARBA" id="ARBA00044632"/>
    </source>
</evidence>
<dbReference type="EC" id="2.7.7.7" evidence="3"/>
<evidence type="ECO:0000256" key="17">
    <source>
        <dbReference type="ARBA" id="ARBA00035726"/>
    </source>
</evidence>
<keyword evidence="25" id="KW-0378">Hydrolase</keyword>
<evidence type="ECO:0000256" key="6">
    <source>
        <dbReference type="ARBA" id="ARBA00022481"/>
    </source>
</evidence>
<dbReference type="NCBIfam" id="NF005928">
    <property type="entry name" value="PRK07945.1"/>
    <property type="match status" value="1"/>
</dbReference>
<dbReference type="SMART" id="SM00481">
    <property type="entry name" value="POLIIIAc"/>
    <property type="match status" value="1"/>
</dbReference>
<dbReference type="GO" id="GO:0006281">
    <property type="term" value="P:DNA repair"/>
    <property type="evidence" value="ECO:0007669"/>
    <property type="project" value="UniProtKB-KW"/>
</dbReference>
<dbReference type="GO" id="GO:0003677">
    <property type="term" value="F:DNA binding"/>
    <property type="evidence" value="ECO:0007669"/>
    <property type="project" value="InterPro"/>
</dbReference>
<feature type="domain" description="Helix-hairpin-helix DNA-binding motif class 1" evidence="22">
    <location>
        <begin position="128"/>
        <end position="147"/>
    </location>
</feature>
<evidence type="ECO:0000256" key="14">
    <source>
        <dbReference type="ARBA" id="ARBA00023053"/>
    </source>
</evidence>
<dbReference type="FunFam" id="3.20.20.140:FF:000047">
    <property type="entry name" value="PHP domain-containing protein"/>
    <property type="match status" value="1"/>
</dbReference>
<accession>A0A7S8E5K2</accession>
<reference evidence="25 26" key="1">
    <citation type="submission" date="2020-02" db="EMBL/GenBank/DDBJ databases">
        <authorList>
            <person name="Zheng R.K."/>
            <person name="Sun C.M."/>
        </authorList>
    </citation>
    <scope>NUCLEOTIDE SEQUENCE [LARGE SCALE GENOMIC DNA]</scope>
    <source>
        <strain evidence="26">rifampicinis</strain>
    </source>
</reference>
<comment type="function">
    <text evidence="20">Repair polymerase that plays a key role in base-excision repair. During this process, the damaged base is excised by specific DNA glycosylases, the DNA backbone is nicked at the abasic site by an apurinic/apyrimidic (AP) endonuclease, and POLB removes 5'-deoxyribose-phosphate from the preincised AP site acting as a 5'-deoxyribose-phosphate lyase (5'-dRP lyase); through its DNA polymerase activity, it adds one nucleotide to the 3' end of the arising single-nucleotide gap. Conducts 'gap-filling' DNA synthesis in a stepwise distributive fashion rather than in a processive fashion as for other DNA polymerases. It is also able to cleave sugar-phosphate bonds 3' to an intact AP site, acting as an AP lyase.</text>
</comment>
<dbReference type="InterPro" id="IPR016195">
    <property type="entry name" value="Pol/histidinol_Pase-like"/>
</dbReference>
<keyword evidence="6" id="KW-0488">Methylation</keyword>
<dbReference type="InterPro" id="IPR029398">
    <property type="entry name" value="PolB_thumb"/>
</dbReference>
<evidence type="ECO:0000256" key="4">
    <source>
        <dbReference type="ARBA" id="ARBA00012720"/>
    </source>
</evidence>
<keyword evidence="25" id="KW-0540">Nuclease</keyword>
<dbReference type="InterPro" id="IPR003141">
    <property type="entry name" value="Pol/His_phosphatase_N"/>
</dbReference>
<dbReference type="InterPro" id="IPR047967">
    <property type="entry name" value="PolX_PHP"/>
</dbReference>
<evidence type="ECO:0000256" key="11">
    <source>
        <dbReference type="ARBA" id="ARBA00022763"/>
    </source>
</evidence>
<keyword evidence="15" id="KW-0234">DNA repair</keyword>
<comment type="catalytic activity">
    <reaction evidence="19">
        <text>a 5'-end 2'-deoxyribose-2'-deoxyribonucleotide-DNA = (2E,4S)-4-hydroxypenten-2-al-5-phosphate + a 5'-end 5'-phospho-2'-deoxyribonucleoside-DNA + H(+)</text>
        <dbReference type="Rhea" id="RHEA:76255"/>
        <dbReference type="Rhea" id="RHEA-COMP:13180"/>
        <dbReference type="Rhea" id="RHEA-COMP:18657"/>
        <dbReference type="ChEBI" id="CHEBI:15378"/>
        <dbReference type="ChEBI" id="CHEBI:136412"/>
        <dbReference type="ChEBI" id="CHEBI:195194"/>
        <dbReference type="ChEBI" id="CHEBI:195195"/>
    </reaction>
</comment>
<dbReference type="SUPFAM" id="SSF89550">
    <property type="entry name" value="PHP domain-like"/>
    <property type="match status" value="1"/>
</dbReference>
<dbReference type="Pfam" id="PF14791">
    <property type="entry name" value="DNA_pol_B_thumb"/>
    <property type="match status" value="1"/>
</dbReference>
<keyword evidence="10" id="KW-0235">DNA replication</keyword>
<dbReference type="InterPro" id="IPR027421">
    <property type="entry name" value="DNA_pol_lamdba_lyase_dom_sf"/>
</dbReference>
<dbReference type="NCBIfam" id="NF006375">
    <property type="entry name" value="PRK08609.1"/>
    <property type="match status" value="1"/>
</dbReference>
<dbReference type="InterPro" id="IPR002054">
    <property type="entry name" value="DNA-dir_DNA_pol_X"/>
</dbReference>
<dbReference type="InterPro" id="IPR037160">
    <property type="entry name" value="DNA_Pol_thumb_sf"/>
</dbReference>
<evidence type="ECO:0000256" key="21">
    <source>
        <dbReference type="ARBA" id="ARBA00049244"/>
    </source>
</evidence>
<feature type="domain" description="DNA-directed DNA polymerase X" evidence="24">
    <location>
        <begin position="3"/>
        <end position="324"/>
    </location>
</feature>
<dbReference type="GO" id="GO:0140078">
    <property type="term" value="F:class I DNA-(apurinic or apyrimidinic site) endonuclease activity"/>
    <property type="evidence" value="ECO:0007669"/>
    <property type="project" value="UniProtKB-EC"/>
</dbReference>
<evidence type="ECO:0000256" key="2">
    <source>
        <dbReference type="ARBA" id="ARBA00004496"/>
    </source>
</evidence>
<evidence type="ECO:0000256" key="13">
    <source>
        <dbReference type="ARBA" id="ARBA00022932"/>
    </source>
</evidence>
<dbReference type="CDD" id="cd00141">
    <property type="entry name" value="NT_POLXc"/>
    <property type="match status" value="1"/>
</dbReference>
<dbReference type="PANTHER" id="PTHR36928">
    <property type="entry name" value="PHOSPHATASE YCDX-RELATED"/>
    <property type="match status" value="1"/>
</dbReference>
<dbReference type="Proteomes" id="UP000594468">
    <property type="component" value="Chromosome"/>
</dbReference>
<feature type="domain" description="Helix-hairpin-helix DNA-binding motif class 1" evidence="22">
    <location>
        <begin position="53"/>
        <end position="72"/>
    </location>
</feature>
<dbReference type="SUPFAM" id="SSF81301">
    <property type="entry name" value="Nucleotidyltransferase"/>
    <property type="match status" value="1"/>
</dbReference>
<feature type="domain" description="Helix-hairpin-helix DNA-binding motif class 1" evidence="22">
    <location>
        <begin position="93"/>
        <end position="112"/>
    </location>
</feature>
<evidence type="ECO:0000256" key="7">
    <source>
        <dbReference type="ARBA" id="ARBA00022634"/>
    </source>
</evidence>
<dbReference type="Gene3D" id="3.30.460.10">
    <property type="entry name" value="Beta Polymerase, domain 2"/>
    <property type="match status" value="1"/>
</dbReference>
<dbReference type="RefSeq" id="WP_195168840.1">
    <property type="nucleotide sequence ID" value="NZ_CP062983.1"/>
</dbReference>
<dbReference type="SUPFAM" id="SSF47802">
    <property type="entry name" value="DNA polymerase beta, N-terminal domain-like"/>
    <property type="match status" value="1"/>
</dbReference>
<gene>
    <name evidence="25" type="primary">polX</name>
    <name evidence="25" type="ORF">G4Y79_13710</name>
</gene>
<feature type="domain" description="Polymerase/histidinol phosphatase N-terminal" evidence="23">
    <location>
        <begin position="348"/>
        <end position="428"/>
    </location>
</feature>
<dbReference type="Gene3D" id="1.10.150.110">
    <property type="entry name" value="DNA polymerase beta, N-terminal domain-like"/>
    <property type="match status" value="1"/>
</dbReference>
<keyword evidence="13" id="KW-0239">DNA-directed DNA polymerase</keyword>
<dbReference type="SMART" id="SM00278">
    <property type="entry name" value="HhH1"/>
    <property type="match status" value="3"/>
</dbReference>
<evidence type="ECO:0000256" key="5">
    <source>
        <dbReference type="ARBA" id="ARBA00020020"/>
    </source>
</evidence>
<dbReference type="InterPro" id="IPR003583">
    <property type="entry name" value="Hlx-hairpin-Hlx_DNA-bd_motif"/>
</dbReference>
<evidence type="ECO:0000313" key="25">
    <source>
        <dbReference type="EMBL" id="QPC80765.1"/>
    </source>
</evidence>
<dbReference type="EMBL" id="CP062983">
    <property type="protein sequence ID" value="QPC80765.1"/>
    <property type="molecule type" value="Genomic_DNA"/>
</dbReference>
<evidence type="ECO:0000256" key="9">
    <source>
        <dbReference type="ARBA" id="ARBA00022695"/>
    </source>
</evidence>
<dbReference type="InterPro" id="IPR004013">
    <property type="entry name" value="PHP_dom"/>
</dbReference>
<dbReference type="GO" id="GO:0008270">
    <property type="term" value="F:zinc ion binding"/>
    <property type="evidence" value="ECO:0007669"/>
    <property type="project" value="TreeGrafter"/>
</dbReference>
<dbReference type="SMART" id="SM00483">
    <property type="entry name" value="POLXc"/>
    <property type="match status" value="1"/>
</dbReference>
<sequence length="583" mass="64922">MALTNQEIADIFDNIADMMEINGENRFKYLSYRRAGETLTDLPRDLQAYVDDGTLTDIPGVGKAIGDKIKELLETGQLQFYEKLRAEVPETLLEIKRINGVGPKKAKLFWDELNITTLPDLEKAAQEGKLRNLSGMGAKSEQKILDGINALSRNRGRTPIGAAQNAADAILNELLELPQVEQGIVAGSLRRGRPTIGDLDLLVVSDEAAPIMEHFVSMSRVARILGQGPTKSSVELRTGLQVDLRVLPRERFGTALQYFTGSQAHNIRIREIALKQGYSLNEHALRPVDSDGNMKDESEYLYCATEEEVYEAIGLPWIPPEIREDQGEIEAAQQGKLPHLITTDHLIADLHMHTTASDGTLTIREMAEAARERGIQYIVITDHSQRNIIANGLSTERVLEQQKEVRQIDESYGDDFHILHGIEMDILEDGSMDYPDEVLAQLDFVVASLHFGLTQDRATVTQRLINAISNPHIDCIGHMTGRLIGSRPGADIDFDAVFSAAVEHGTILEINANPMRLDLDAQYARRAIELGIPLAINTDAHSANQMDLRSYGILTARRAWAEPENVVNTWPFARFLDWIRARG</sequence>
<keyword evidence="14" id="KW-0915">Sodium</keyword>
<keyword evidence="25" id="KW-0269">Exonuclease</keyword>
<dbReference type="GO" id="GO:0003887">
    <property type="term" value="F:DNA-directed DNA polymerase activity"/>
    <property type="evidence" value="ECO:0007669"/>
    <property type="project" value="UniProtKB-KW"/>
</dbReference>
<dbReference type="CDD" id="cd07436">
    <property type="entry name" value="PHP_PolX"/>
    <property type="match status" value="1"/>
</dbReference>
<evidence type="ECO:0000256" key="19">
    <source>
        <dbReference type="ARBA" id="ARBA00044678"/>
    </source>
</evidence>
<keyword evidence="8" id="KW-0808">Transferase</keyword>
<organism evidence="25 26">
    <name type="scientific">Phototrophicus methaneseepsis</name>
    <dbReference type="NCBI Taxonomy" id="2710758"/>
    <lineage>
        <taxon>Bacteria</taxon>
        <taxon>Bacillati</taxon>
        <taxon>Chloroflexota</taxon>
        <taxon>Candidatus Thermofontia</taxon>
        <taxon>Phototrophicales</taxon>
        <taxon>Phototrophicaceae</taxon>
        <taxon>Phototrophicus</taxon>
    </lineage>
</organism>
<dbReference type="GO" id="GO:0004527">
    <property type="term" value="F:exonuclease activity"/>
    <property type="evidence" value="ECO:0007669"/>
    <property type="project" value="UniProtKB-KW"/>
</dbReference>
<dbReference type="InterPro" id="IPR022311">
    <property type="entry name" value="PolX-like"/>
</dbReference>
<keyword evidence="11" id="KW-0227">DNA damage</keyword>
<keyword evidence="26" id="KW-1185">Reference proteome</keyword>
<comment type="cofactor">
    <cofactor evidence="1">
        <name>Mg(2+)</name>
        <dbReference type="ChEBI" id="CHEBI:18420"/>
    </cofactor>
</comment>